<dbReference type="EMBL" id="HBIZ01001150">
    <property type="protein sequence ID" value="CAE0748069.1"/>
    <property type="molecule type" value="Transcribed_RNA"/>
</dbReference>
<proteinExistence type="predicted"/>
<evidence type="ECO:0008006" key="2">
    <source>
        <dbReference type="Google" id="ProtNLM"/>
    </source>
</evidence>
<dbReference type="GO" id="GO:0000175">
    <property type="term" value="F:3'-5'-RNA exonuclease activity"/>
    <property type="evidence" value="ECO:0007669"/>
    <property type="project" value="TreeGrafter"/>
</dbReference>
<dbReference type="PANTHER" id="PTHR12121:SF36">
    <property type="entry name" value="ENDONUCLEASE_EXONUCLEASE_PHOSPHATASE DOMAIN-CONTAINING PROTEIN"/>
    <property type="match status" value="1"/>
</dbReference>
<evidence type="ECO:0000313" key="1">
    <source>
        <dbReference type="EMBL" id="CAE0748069.1"/>
    </source>
</evidence>
<dbReference type="SUPFAM" id="SSF56219">
    <property type="entry name" value="DNase I-like"/>
    <property type="match status" value="1"/>
</dbReference>
<gene>
    <name evidence="1" type="ORF">PCAR00345_LOCUS651</name>
</gene>
<dbReference type="InterPro" id="IPR050410">
    <property type="entry name" value="CCR4/nocturin_mRNA_transcr"/>
</dbReference>
<organism evidence="1">
    <name type="scientific">Chrysotila carterae</name>
    <name type="common">Marine alga</name>
    <name type="synonym">Syracosphaera carterae</name>
    <dbReference type="NCBI Taxonomy" id="13221"/>
    <lineage>
        <taxon>Eukaryota</taxon>
        <taxon>Haptista</taxon>
        <taxon>Haptophyta</taxon>
        <taxon>Prymnesiophyceae</taxon>
        <taxon>Isochrysidales</taxon>
        <taxon>Isochrysidaceae</taxon>
        <taxon>Chrysotila</taxon>
    </lineage>
</organism>
<reference evidence="1" key="1">
    <citation type="submission" date="2021-01" db="EMBL/GenBank/DDBJ databases">
        <authorList>
            <person name="Corre E."/>
            <person name="Pelletier E."/>
            <person name="Niang G."/>
            <person name="Scheremetjew M."/>
            <person name="Finn R."/>
            <person name="Kale V."/>
            <person name="Holt S."/>
            <person name="Cochrane G."/>
            <person name="Meng A."/>
            <person name="Brown T."/>
            <person name="Cohen L."/>
        </authorList>
    </citation>
    <scope>NUCLEOTIDE SEQUENCE</scope>
    <source>
        <strain evidence="1">CCMP645</strain>
    </source>
</reference>
<dbReference type="Gene3D" id="3.60.10.10">
    <property type="entry name" value="Endonuclease/exonuclease/phosphatase"/>
    <property type="match status" value="1"/>
</dbReference>
<sequence length="438" mass="47469">MKELSGHDMRALELGVSENALKDVPPLEVDPRRGLDELRLLQWNILAHGYSDDGFLVPEIIGEAQGDAGVGFESTLRSVEEATASGADMTSLKARLSTPHAAANHAAVVDWARRWLRMKETIALCDPDIIALQEVDRMAEIKADLEAAGYSCSHAGKTYIPAHRAGITHGDLSQYLAHLHEGGVAFAPTFPSKCRELAVRTNPEADDMGCALFWRERTLAVESISFFPLATSGSKSLSAAVRVTLRARTNGRLLHVICTHLKSGDNEEAARMRQLTGVESAEVRLAPAAEQGASPTFLEWVRESAQEAATILSLDANSVPNRPEGEAATVWRSLRGLPGASSVWDGFFCADGSRASDEAPLVATTNKMRGPLSRQPEKIGQHAFGVIDHVFFWPPFSSATHAIDPIRFPTLADARRYLLPSLAMPSDHMPVLVDLSLA</sequence>
<accession>A0A7S4ES36</accession>
<dbReference type="InterPro" id="IPR036691">
    <property type="entry name" value="Endo/exonu/phosph_ase_sf"/>
</dbReference>
<dbReference type="AlphaFoldDB" id="A0A7S4ES36"/>
<name>A0A7S4ES36_CHRCT</name>
<protein>
    <recommendedName>
        <fullName evidence="2">Nocturnin</fullName>
    </recommendedName>
</protein>
<dbReference type="PANTHER" id="PTHR12121">
    <property type="entry name" value="CARBON CATABOLITE REPRESSOR PROTEIN 4"/>
    <property type="match status" value="1"/>
</dbReference>